<gene>
    <name evidence="1" type="ORF">O3P16_16535</name>
</gene>
<keyword evidence="2" id="KW-1185">Reference proteome</keyword>
<dbReference type="EMBL" id="JAQGEF010000030">
    <property type="protein sequence ID" value="MDA3616421.1"/>
    <property type="molecule type" value="Genomic_DNA"/>
</dbReference>
<evidence type="ECO:0000313" key="2">
    <source>
        <dbReference type="Proteomes" id="UP001210231"/>
    </source>
</evidence>
<dbReference type="RefSeq" id="WP_407032750.1">
    <property type="nucleotide sequence ID" value="NZ_JAQGEF010000030.1"/>
</dbReference>
<dbReference type="Proteomes" id="UP001210231">
    <property type="component" value="Unassembled WGS sequence"/>
</dbReference>
<evidence type="ECO:0000313" key="1">
    <source>
        <dbReference type="EMBL" id="MDA3616421.1"/>
    </source>
</evidence>
<sequence>MNYDFDVSTGSAARGGTPDVARTNVDYITDVESPKRERKTTFDVRYLF</sequence>
<comment type="caution">
    <text evidence="1">The sequence shown here is derived from an EMBL/GenBank/DDBJ whole genome shotgun (WGS) entry which is preliminary data.</text>
</comment>
<evidence type="ECO:0008006" key="3">
    <source>
        <dbReference type="Google" id="ProtNLM"/>
    </source>
</evidence>
<protein>
    <recommendedName>
        <fullName evidence="3">TonB-dependent receptor</fullName>
    </recommendedName>
</protein>
<accession>A0ABT4UNK2</accession>
<name>A0ABT4UNK2_9BACT</name>
<proteinExistence type="predicted"/>
<reference evidence="1 2" key="1">
    <citation type="submission" date="2022-12" db="EMBL/GenBank/DDBJ databases">
        <title>Chitinophagaceae gen. sp. nov., a new member of the family Chitinophagaceae, isolated from soil in a chemical factory.</title>
        <authorList>
            <person name="Ke Z."/>
        </authorList>
    </citation>
    <scope>NUCLEOTIDE SEQUENCE [LARGE SCALE GENOMIC DNA]</scope>
    <source>
        <strain evidence="1 2">LY-5</strain>
    </source>
</reference>
<organism evidence="1 2">
    <name type="scientific">Polluticaenibacter yanchengensis</name>
    <dbReference type="NCBI Taxonomy" id="3014562"/>
    <lineage>
        <taxon>Bacteria</taxon>
        <taxon>Pseudomonadati</taxon>
        <taxon>Bacteroidota</taxon>
        <taxon>Chitinophagia</taxon>
        <taxon>Chitinophagales</taxon>
        <taxon>Chitinophagaceae</taxon>
        <taxon>Polluticaenibacter</taxon>
    </lineage>
</organism>